<comment type="caution">
    <text evidence="1">The sequence shown here is derived from an EMBL/GenBank/DDBJ whole genome shotgun (WGS) entry which is preliminary data.</text>
</comment>
<dbReference type="EMBL" id="WNKT01000014">
    <property type="protein sequence ID" value="MTW21138.1"/>
    <property type="molecule type" value="Genomic_DNA"/>
</dbReference>
<reference evidence="1 2" key="1">
    <citation type="submission" date="2019-11" db="EMBL/GenBank/DDBJ databases">
        <title>Whole-genome sequence of the anaerobic purple sulfur bacterium Allochromatium palmeri DSM 15591.</title>
        <authorList>
            <person name="Kyndt J.A."/>
            <person name="Meyer T.E."/>
        </authorList>
    </citation>
    <scope>NUCLEOTIDE SEQUENCE [LARGE SCALE GENOMIC DNA]</scope>
    <source>
        <strain evidence="1 2">DSM 15591</strain>
    </source>
</reference>
<dbReference type="Proteomes" id="UP000434044">
    <property type="component" value="Unassembled WGS sequence"/>
</dbReference>
<dbReference type="AlphaFoldDB" id="A0A6N8ECT9"/>
<sequence length="152" mass="17326">MTLDRDSGEPDWDTPLSLTITPGLLIHALMSTASAVHTGWSSCIDDTLVLSNQIAMDDQAGHYVRLVEQEFVEDDQPGTVWHDWTLEIRIGSVLTTGHWQFPATSHPSEWDWNTREAERAFERACLLIGRRTRRGILVEEPVLEDIPRARRH</sequence>
<dbReference type="RefSeq" id="WP_155449724.1">
    <property type="nucleotide sequence ID" value="NZ_WNKT01000014.1"/>
</dbReference>
<proteinExistence type="predicted"/>
<evidence type="ECO:0000313" key="2">
    <source>
        <dbReference type="Proteomes" id="UP000434044"/>
    </source>
</evidence>
<accession>A0A6N8ECT9</accession>
<protein>
    <submittedName>
        <fullName evidence="1">Uncharacterized protein</fullName>
    </submittedName>
</protein>
<keyword evidence="2" id="KW-1185">Reference proteome</keyword>
<gene>
    <name evidence="1" type="ORF">GJ668_08510</name>
</gene>
<dbReference type="OrthoDB" id="5767672at2"/>
<evidence type="ECO:0000313" key="1">
    <source>
        <dbReference type="EMBL" id="MTW21138.1"/>
    </source>
</evidence>
<organism evidence="1 2">
    <name type="scientific">Allochromatium palmeri</name>
    <dbReference type="NCBI Taxonomy" id="231048"/>
    <lineage>
        <taxon>Bacteria</taxon>
        <taxon>Pseudomonadati</taxon>
        <taxon>Pseudomonadota</taxon>
        <taxon>Gammaproteobacteria</taxon>
        <taxon>Chromatiales</taxon>
        <taxon>Chromatiaceae</taxon>
        <taxon>Allochromatium</taxon>
    </lineage>
</organism>
<name>A0A6N8ECT9_9GAMM</name>